<dbReference type="Proteomes" id="UP001597343">
    <property type="component" value="Unassembled WGS sequence"/>
</dbReference>
<dbReference type="NCBIfam" id="TIGR02069">
    <property type="entry name" value="cyanophycinase"/>
    <property type="match status" value="1"/>
</dbReference>
<keyword evidence="8" id="KW-0720">Serine protease</keyword>
<dbReference type="SUPFAM" id="SSF52317">
    <property type="entry name" value="Class I glutamine amidotransferase-like"/>
    <property type="match status" value="1"/>
</dbReference>
<dbReference type="CDD" id="cd03145">
    <property type="entry name" value="GAT1_cyanophycinase"/>
    <property type="match status" value="1"/>
</dbReference>
<dbReference type="PIRSF" id="PIRSF032067">
    <property type="entry name" value="Cyanophycinase"/>
    <property type="match status" value="1"/>
</dbReference>
<name>A0ABW4ZYQ0_9BACL</name>
<comment type="function">
    <text evidence="2">Exopeptidase that catalyzes the hydrolytic cleavage of multi-L-arginyl-poly-L-aspartic acid (cyanophycin; a water-insoluble reserve polymer) into aspartate-arginine dipeptides.</text>
</comment>
<evidence type="ECO:0000256" key="5">
    <source>
        <dbReference type="ARBA" id="ARBA00015719"/>
    </source>
</evidence>
<comment type="caution">
    <text evidence="9">The sequence shown here is derived from an EMBL/GenBank/DDBJ whole genome shotgun (WGS) entry which is preliminary data.</text>
</comment>
<dbReference type="InterPro" id="IPR005320">
    <property type="entry name" value="Peptidase_S51"/>
</dbReference>
<proteinExistence type="inferred from homology"/>
<sequence>MSKRPSRLVIIGGAEDKQGDMEILREVVRLAGGKHARIVVMTVATELPIEVGAEYIEVFDSIGVADVRMFDVSTREAAGANSAIKAVEDATCVFFTGGDQVRVTKLLGGTRMDAALHRRFEDGMVLAGTSAGASMMSSTMIVSGVSETNPKIGIVEMAPGMEFLAGAVVDQHFAQRGRYGRLFSAVAQYPHHLGLGIDENTAIVVEGQEFRVIGEGAVSVIDAGQLSYTNLEQVRNGDDLALCSVTLHILPKGHRFHLRDRAPILQKDTAHTSEPTRGVDHQ</sequence>
<evidence type="ECO:0000256" key="1">
    <source>
        <dbReference type="ARBA" id="ARBA00001092"/>
    </source>
</evidence>
<reference evidence="10" key="1">
    <citation type="journal article" date="2019" name="Int. J. Syst. Evol. Microbiol.">
        <title>The Global Catalogue of Microorganisms (GCM) 10K type strain sequencing project: providing services to taxonomists for standard genome sequencing and annotation.</title>
        <authorList>
            <consortium name="The Broad Institute Genomics Platform"/>
            <consortium name="The Broad Institute Genome Sequencing Center for Infectious Disease"/>
            <person name="Wu L."/>
            <person name="Ma J."/>
        </authorList>
    </citation>
    <scope>NUCLEOTIDE SEQUENCE [LARGE SCALE GENOMIC DNA]</scope>
    <source>
        <strain evidence="10">CGMCC 1.13574</strain>
    </source>
</reference>
<keyword evidence="6" id="KW-0645">Protease</keyword>
<evidence type="ECO:0000256" key="3">
    <source>
        <dbReference type="ARBA" id="ARBA00006534"/>
    </source>
</evidence>
<evidence type="ECO:0000256" key="4">
    <source>
        <dbReference type="ARBA" id="ARBA00013115"/>
    </source>
</evidence>
<dbReference type="InterPro" id="IPR029062">
    <property type="entry name" value="Class_I_gatase-like"/>
</dbReference>
<dbReference type="RefSeq" id="WP_386046934.1">
    <property type="nucleotide sequence ID" value="NZ_JBHUIO010000006.1"/>
</dbReference>
<evidence type="ECO:0000313" key="9">
    <source>
        <dbReference type="EMBL" id="MFD2170706.1"/>
    </source>
</evidence>
<evidence type="ECO:0000256" key="7">
    <source>
        <dbReference type="ARBA" id="ARBA00022801"/>
    </source>
</evidence>
<dbReference type="GO" id="GO:0008241">
    <property type="term" value="F:peptidyl-dipeptidase activity"/>
    <property type="evidence" value="ECO:0007669"/>
    <property type="project" value="UniProtKB-EC"/>
</dbReference>
<dbReference type="Pfam" id="PF03575">
    <property type="entry name" value="Peptidase_S51"/>
    <property type="match status" value="1"/>
</dbReference>
<gene>
    <name evidence="9" type="ORF">ACFSOY_11895</name>
</gene>
<keyword evidence="9" id="KW-0121">Carboxypeptidase</keyword>
<keyword evidence="10" id="KW-1185">Reference proteome</keyword>
<evidence type="ECO:0000256" key="8">
    <source>
        <dbReference type="ARBA" id="ARBA00022825"/>
    </source>
</evidence>
<dbReference type="PANTHER" id="PTHR36175">
    <property type="entry name" value="CYANOPHYCINASE"/>
    <property type="match status" value="1"/>
</dbReference>
<evidence type="ECO:0000313" key="10">
    <source>
        <dbReference type="Proteomes" id="UP001597343"/>
    </source>
</evidence>
<comment type="similarity">
    <text evidence="3">Belongs to the peptidase S51 family.</text>
</comment>
<evidence type="ECO:0000256" key="6">
    <source>
        <dbReference type="ARBA" id="ARBA00022670"/>
    </source>
</evidence>
<dbReference type="InterPro" id="IPR011811">
    <property type="entry name" value="Peptidase_S51_cyanophycinase"/>
</dbReference>
<dbReference type="Gene3D" id="3.40.50.880">
    <property type="match status" value="1"/>
</dbReference>
<comment type="catalytic activity">
    <reaction evidence="1">
        <text>[L-4-(L-arginin-2-N-yl)aspartate](n) + H2O = [L-4-(L-arginin-2-N-yl)aspartate](n-1) + L-4-(L-arginin-2-N-yl)aspartate</text>
        <dbReference type="Rhea" id="RHEA:12845"/>
        <dbReference type="Rhea" id="RHEA-COMP:13728"/>
        <dbReference type="Rhea" id="RHEA-COMP:13734"/>
        <dbReference type="ChEBI" id="CHEBI:15377"/>
        <dbReference type="ChEBI" id="CHEBI:137986"/>
        <dbReference type="ChEBI" id="CHEBI:137991"/>
        <dbReference type="EC" id="3.4.15.6"/>
    </reaction>
</comment>
<dbReference type="PANTHER" id="PTHR36175:SF1">
    <property type="entry name" value="CYANOPHYCINASE"/>
    <property type="match status" value="1"/>
</dbReference>
<accession>A0ABW4ZYQ0</accession>
<organism evidence="9 10">
    <name type="scientific">Tumebacillus lipolyticus</name>
    <dbReference type="NCBI Taxonomy" id="1280370"/>
    <lineage>
        <taxon>Bacteria</taxon>
        <taxon>Bacillati</taxon>
        <taxon>Bacillota</taxon>
        <taxon>Bacilli</taxon>
        <taxon>Bacillales</taxon>
        <taxon>Alicyclobacillaceae</taxon>
        <taxon>Tumebacillus</taxon>
    </lineage>
</organism>
<dbReference type="GO" id="GO:0004180">
    <property type="term" value="F:carboxypeptidase activity"/>
    <property type="evidence" value="ECO:0007669"/>
    <property type="project" value="UniProtKB-KW"/>
</dbReference>
<dbReference type="EC" id="3.4.15.6" evidence="4"/>
<protein>
    <recommendedName>
        <fullName evidence="5">Cyanophycinase</fullName>
        <ecNumber evidence="4">3.4.15.6</ecNumber>
    </recommendedName>
</protein>
<evidence type="ECO:0000256" key="2">
    <source>
        <dbReference type="ARBA" id="ARBA00002039"/>
    </source>
</evidence>
<keyword evidence="7 9" id="KW-0378">Hydrolase</keyword>
<dbReference type="EMBL" id="JBHUIO010000006">
    <property type="protein sequence ID" value="MFD2170706.1"/>
    <property type="molecule type" value="Genomic_DNA"/>
</dbReference>